<dbReference type="EMBL" id="NPDU01000021">
    <property type="protein sequence ID" value="PJZ62110.1"/>
    <property type="molecule type" value="Genomic_DNA"/>
</dbReference>
<evidence type="ECO:0000313" key="4">
    <source>
        <dbReference type="Proteomes" id="UP000232149"/>
    </source>
</evidence>
<feature type="transmembrane region" description="Helical" evidence="1">
    <location>
        <begin position="89"/>
        <end position="115"/>
    </location>
</feature>
<evidence type="ECO:0000313" key="2">
    <source>
        <dbReference type="EMBL" id="PJZ53100.1"/>
    </source>
</evidence>
<reference evidence="4 5" key="1">
    <citation type="submission" date="2017-07" db="EMBL/GenBank/DDBJ databases">
        <title>Leptospira spp. isolated from tropical soils.</title>
        <authorList>
            <person name="Thibeaux R."/>
            <person name="Iraola G."/>
            <person name="Ferres I."/>
            <person name="Bierque E."/>
            <person name="Girault D."/>
            <person name="Soupe-Gilbert M.-E."/>
            <person name="Picardeau M."/>
            <person name="Goarant C."/>
        </authorList>
    </citation>
    <scope>NUCLEOTIDE SEQUENCE [LARGE SCALE GENOMIC DNA]</scope>
    <source>
        <strain evidence="2 5">FH2-B-C1</strain>
        <strain evidence="3 4">FH2-B-D1</strain>
    </source>
</reference>
<comment type="caution">
    <text evidence="2">The sequence shown here is derived from an EMBL/GenBank/DDBJ whole genome shotgun (WGS) entry which is preliminary data.</text>
</comment>
<protein>
    <submittedName>
        <fullName evidence="2">Uncharacterized protein</fullName>
    </submittedName>
</protein>
<dbReference type="EMBL" id="NPDV01000009">
    <property type="protein sequence ID" value="PJZ53100.1"/>
    <property type="molecule type" value="Genomic_DNA"/>
</dbReference>
<name>A0A2M9YNP5_9LEPT</name>
<keyword evidence="1" id="KW-0812">Transmembrane</keyword>
<organism evidence="2 5">
    <name type="scientific">Leptospira adleri</name>
    <dbReference type="NCBI Taxonomy" id="2023186"/>
    <lineage>
        <taxon>Bacteria</taxon>
        <taxon>Pseudomonadati</taxon>
        <taxon>Spirochaetota</taxon>
        <taxon>Spirochaetia</taxon>
        <taxon>Leptospirales</taxon>
        <taxon>Leptospiraceae</taxon>
        <taxon>Leptospira</taxon>
    </lineage>
</organism>
<keyword evidence="1" id="KW-0472">Membrane</keyword>
<accession>A0A2M9YNP5</accession>
<keyword evidence="4" id="KW-1185">Reference proteome</keyword>
<feature type="transmembrane region" description="Helical" evidence="1">
    <location>
        <begin position="57"/>
        <end position="80"/>
    </location>
</feature>
<feature type="transmembrane region" description="Helical" evidence="1">
    <location>
        <begin position="20"/>
        <end position="37"/>
    </location>
</feature>
<evidence type="ECO:0000313" key="3">
    <source>
        <dbReference type="EMBL" id="PJZ62110.1"/>
    </source>
</evidence>
<feature type="transmembrane region" description="Helical" evidence="1">
    <location>
        <begin position="143"/>
        <end position="162"/>
    </location>
</feature>
<sequence length="185" mass="21156">MSQKSKEGQNEVPKNNRKIIGLDLIFLVLTYLIGISMNRFLGIAGDPENPEKLNPYIHLPLVISTISLIYFASIDGLLLLDKKVDRRILIFSGVFIFLVLVLEALAISNWFLFFFRMFWKTTAELEADRLNGMERMRSEVQQIISGGLFIFAVGKMIVRVIWNSFWVKAILFSTHAGLIRKSDSL</sequence>
<evidence type="ECO:0000256" key="1">
    <source>
        <dbReference type="SAM" id="Phobius"/>
    </source>
</evidence>
<dbReference type="AlphaFoldDB" id="A0A2M9YNP5"/>
<keyword evidence="1" id="KW-1133">Transmembrane helix</keyword>
<dbReference type="Proteomes" id="UP000232149">
    <property type="component" value="Unassembled WGS sequence"/>
</dbReference>
<proteinExistence type="predicted"/>
<gene>
    <name evidence="3" type="ORF">CH376_10010</name>
    <name evidence="2" type="ORF">CH380_11840</name>
</gene>
<evidence type="ECO:0000313" key="5">
    <source>
        <dbReference type="Proteomes" id="UP000232188"/>
    </source>
</evidence>
<dbReference type="Proteomes" id="UP000232188">
    <property type="component" value="Unassembled WGS sequence"/>
</dbReference>